<comment type="caution">
    <text evidence="1">The sequence shown here is derived from an EMBL/GenBank/DDBJ whole genome shotgun (WGS) entry which is preliminary data.</text>
</comment>
<accession>A0A9P5XDR6</accession>
<keyword evidence="2" id="KW-1185">Reference proteome</keyword>
<organism evidence="1 2">
    <name type="scientific">Macrolepiota fuliginosa MF-IS2</name>
    <dbReference type="NCBI Taxonomy" id="1400762"/>
    <lineage>
        <taxon>Eukaryota</taxon>
        <taxon>Fungi</taxon>
        <taxon>Dikarya</taxon>
        <taxon>Basidiomycota</taxon>
        <taxon>Agaricomycotina</taxon>
        <taxon>Agaricomycetes</taxon>
        <taxon>Agaricomycetidae</taxon>
        <taxon>Agaricales</taxon>
        <taxon>Agaricineae</taxon>
        <taxon>Agaricaceae</taxon>
        <taxon>Macrolepiota</taxon>
    </lineage>
</organism>
<sequence length="64" mass="6690">MILLSLRAGITASGVDGSCLFAGTPKAVPIVRNRLEAAVDMHVVVGMRGSVHMIVWVMGALVQS</sequence>
<evidence type="ECO:0000313" key="1">
    <source>
        <dbReference type="EMBL" id="KAF9448439.1"/>
    </source>
</evidence>
<dbReference type="EMBL" id="MU151161">
    <property type="protein sequence ID" value="KAF9448439.1"/>
    <property type="molecule type" value="Genomic_DNA"/>
</dbReference>
<reference evidence="1" key="1">
    <citation type="submission" date="2020-11" db="EMBL/GenBank/DDBJ databases">
        <authorList>
            <consortium name="DOE Joint Genome Institute"/>
            <person name="Ahrendt S."/>
            <person name="Riley R."/>
            <person name="Andreopoulos W."/>
            <person name="Labutti K."/>
            <person name="Pangilinan J."/>
            <person name="Ruiz-Duenas F.J."/>
            <person name="Barrasa J.M."/>
            <person name="Sanchez-Garcia M."/>
            <person name="Camarero S."/>
            <person name="Miyauchi S."/>
            <person name="Serrano A."/>
            <person name="Linde D."/>
            <person name="Babiker R."/>
            <person name="Drula E."/>
            <person name="Ayuso-Fernandez I."/>
            <person name="Pacheco R."/>
            <person name="Padilla G."/>
            <person name="Ferreira P."/>
            <person name="Barriuso J."/>
            <person name="Kellner H."/>
            <person name="Castanera R."/>
            <person name="Alfaro M."/>
            <person name="Ramirez L."/>
            <person name="Pisabarro A.G."/>
            <person name="Kuo A."/>
            <person name="Tritt A."/>
            <person name="Lipzen A."/>
            <person name="He G."/>
            <person name="Yan M."/>
            <person name="Ng V."/>
            <person name="Cullen D."/>
            <person name="Martin F."/>
            <person name="Rosso M.-N."/>
            <person name="Henrissat B."/>
            <person name="Hibbett D."/>
            <person name="Martinez A.T."/>
            <person name="Grigoriev I.V."/>
        </authorList>
    </citation>
    <scope>NUCLEOTIDE SEQUENCE</scope>
    <source>
        <strain evidence="1">MF-IS2</strain>
    </source>
</reference>
<gene>
    <name evidence="1" type="ORF">P691DRAFT_800822</name>
</gene>
<protein>
    <submittedName>
        <fullName evidence="1">Uncharacterized protein</fullName>
    </submittedName>
</protein>
<dbReference type="AlphaFoldDB" id="A0A9P5XDR6"/>
<dbReference type="Proteomes" id="UP000807342">
    <property type="component" value="Unassembled WGS sequence"/>
</dbReference>
<evidence type="ECO:0000313" key="2">
    <source>
        <dbReference type="Proteomes" id="UP000807342"/>
    </source>
</evidence>
<name>A0A9P5XDR6_9AGAR</name>
<proteinExistence type="predicted"/>